<organism evidence="1 2">
    <name type="scientific">Aeromonas diversa CDC 2478-85</name>
    <dbReference type="NCBI Taxonomy" id="1268237"/>
    <lineage>
        <taxon>Bacteria</taxon>
        <taxon>Pseudomonadati</taxon>
        <taxon>Pseudomonadota</taxon>
        <taxon>Gammaproteobacteria</taxon>
        <taxon>Aeromonadales</taxon>
        <taxon>Aeromonadaceae</taxon>
        <taxon>Aeromonas</taxon>
    </lineage>
</organism>
<dbReference type="EMBL" id="APVG01000023">
    <property type="protein sequence ID" value="ENY72027.1"/>
    <property type="molecule type" value="Genomic_DNA"/>
</dbReference>
<accession>N9V9S4</accession>
<dbReference type="OrthoDB" id="5587139at2"/>
<dbReference type="Proteomes" id="UP000023775">
    <property type="component" value="Unassembled WGS sequence"/>
</dbReference>
<evidence type="ECO:0000313" key="1">
    <source>
        <dbReference type="EMBL" id="ENY72027.1"/>
    </source>
</evidence>
<gene>
    <name evidence="1" type="ORF">G114_10240</name>
</gene>
<evidence type="ECO:0008006" key="3">
    <source>
        <dbReference type="Google" id="ProtNLM"/>
    </source>
</evidence>
<reference evidence="1 2" key="1">
    <citation type="journal article" date="2013" name="Genome Announc.">
        <title>Draft Genome Sequence of the Aeromonas diversa Type Strain.</title>
        <authorList>
            <person name="Farfan M."/>
            <person name="Spataro N."/>
            <person name="Sanglas A."/>
            <person name="Albarral V."/>
            <person name="Loren J.G."/>
            <person name="Bosch E."/>
            <person name="Fuste M.C."/>
        </authorList>
    </citation>
    <scope>NUCLEOTIDE SEQUENCE [LARGE SCALE GENOMIC DNA]</scope>
    <source>
        <strain evidence="1 2">2478-85</strain>
    </source>
</reference>
<dbReference type="AlphaFoldDB" id="N9V9S4"/>
<dbReference type="RefSeq" id="WP_005352908.1">
    <property type="nucleotide sequence ID" value="NZ_APVG01000023.1"/>
</dbReference>
<sequence>MSREQQDQWRWLGGFRLAVSLTLLFTLMGLLASAYQSHRGAAQVAALTELVGQFGERSQRLHGLWLMGQRPPVLRAEGRLWYFSANGWPNGVDGMAPDPCPALWQALIGRRDLDGEPLSLNLRAQGCEIGLGAVRWYYDWRTGAVRQTEGDEVQR</sequence>
<protein>
    <recommendedName>
        <fullName evidence="3">MSHA biogenesis protein MshF</fullName>
    </recommendedName>
</protein>
<comment type="caution">
    <text evidence="1">The sequence shown here is derived from an EMBL/GenBank/DDBJ whole genome shotgun (WGS) entry which is preliminary data.</text>
</comment>
<evidence type="ECO:0000313" key="2">
    <source>
        <dbReference type="Proteomes" id="UP000023775"/>
    </source>
</evidence>
<proteinExistence type="predicted"/>
<dbReference type="PATRIC" id="fig|1268237.3.peg.2014"/>
<keyword evidence="2" id="KW-1185">Reference proteome</keyword>
<name>N9V9S4_9GAMM</name>